<evidence type="ECO:0000256" key="1">
    <source>
        <dbReference type="SAM" id="SignalP"/>
    </source>
</evidence>
<keyword evidence="1" id="KW-0732">Signal</keyword>
<dbReference type="Proteomes" id="UP000076603">
    <property type="component" value="Unassembled WGS sequence"/>
</dbReference>
<feature type="signal peptide" evidence="1">
    <location>
        <begin position="1"/>
        <end position="18"/>
    </location>
</feature>
<dbReference type="PATRIC" id="fig|1121326.3.peg.4235"/>
<dbReference type="EMBL" id="LWAE01000005">
    <property type="protein sequence ID" value="KZL90406.1"/>
    <property type="molecule type" value="Genomic_DNA"/>
</dbReference>
<dbReference type="InterPro" id="IPR053369">
    <property type="entry name" value="SrfA-induced_signal"/>
</dbReference>
<reference evidence="3 4" key="1">
    <citation type="submission" date="2016-04" db="EMBL/GenBank/DDBJ databases">
        <title>Genome sequence of Clostridium magnum DSM 2767.</title>
        <authorList>
            <person name="Poehlein A."/>
            <person name="Uhlig R."/>
            <person name="Fischer R."/>
            <person name="Bahl H."/>
            <person name="Daniel R."/>
        </authorList>
    </citation>
    <scope>NUCLEOTIDE SEQUENCE [LARGE SCALE GENOMIC DNA]</scope>
    <source>
        <strain evidence="3 4">DSM 2767</strain>
    </source>
</reference>
<name>A0A161X8B2_9CLOT</name>
<feature type="domain" description="Prolow-density lipoprotein receptor-related protein 1-like beta-propeller" evidence="2">
    <location>
        <begin position="120"/>
        <end position="221"/>
    </location>
</feature>
<gene>
    <name evidence="3" type="ORF">CLMAG_41770</name>
</gene>
<evidence type="ECO:0000313" key="4">
    <source>
        <dbReference type="Proteomes" id="UP000076603"/>
    </source>
</evidence>
<protein>
    <recommendedName>
        <fullName evidence="2">Prolow-density lipoprotein receptor-related protein 1-like beta-propeller domain-containing protein</fullName>
    </recommendedName>
</protein>
<accession>A0A161X8B2</accession>
<evidence type="ECO:0000259" key="2">
    <source>
        <dbReference type="Pfam" id="PF16472"/>
    </source>
</evidence>
<dbReference type="AlphaFoldDB" id="A0A161X8B2"/>
<dbReference type="SUPFAM" id="SSF63829">
    <property type="entry name" value="Calcium-dependent phosphotriesterase"/>
    <property type="match status" value="1"/>
</dbReference>
<feature type="chain" id="PRO_5010168631" description="Prolow-density lipoprotein receptor-related protein 1-like beta-propeller domain-containing protein" evidence="1">
    <location>
        <begin position="19"/>
        <end position="232"/>
    </location>
</feature>
<dbReference type="InterPro" id="IPR032485">
    <property type="entry name" value="LRP1-like_beta_prop"/>
</dbReference>
<keyword evidence="4" id="KW-1185">Reference proteome</keyword>
<dbReference type="RefSeq" id="WP_066626635.1">
    <property type="nucleotide sequence ID" value="NZ_FQXL01000008.1"/>
</dbReference>
<dbReference type="STRING" id="1121326.CLMAG_41770"/>
<dbReference type="OrthoDB" id="1676127at2"/>
<evidence type="ECO:0000313" key="3">
    <source>
        <dbReference type="EMBL" id="KZL90406.1"/>
    </source>
</evidence>
<organism evidence="3 4">
    <name type="scientific">Clostridium magnum DSM 2767</name>
    <dbReference type="NCBI Taxonomy" id="1121326"/>
    <lineage>
        <taxon>Bacteria</taxon>
        <taxon>Bacillati</taxon>
        <taxon>Bacillota</taxon>
        <taxon>Clostridia</taxon>
        <taxon>Eubacteriales</taxon>
        <taxon>Clostridiaceae</taxon>
        <taxon>Clostridium</taxon>
    </lineage>
</organism>
<dbReference type="PANTHER" id="PTHR32256">
    <property type="match status" value="1"/>
</dbReference>
<comment type="caution">
    <text evidence="3">The sequence shown here is derived from an EMBL/GenBank/DDBJ whole genome shotgun (WGS) entry which is preliminary data.</text>
</comment>
<dbReference type="PANTHER" id="PTHR32256:SF17">
    <property type="entry name" value="EGF-LIKE DOMAIN-CONTAINING PROTEIN"/>
    <property type="match status" value="1"/>
</dbReference>
<proteinExistence type="predicted"/>
<sequence length="232" mass="25558">MFFILAITLFICSSQVYAQSPSKIAVSKDKVWHIEFGKSVQVTDSVAKSVQVTDSKGEPINVTVLQGNYSNIANVNPPQGGYIVGESYTLKINKGITAKDSSSFSELEPINFTIVPDGGNTSGNLANAGVICENDGWIYFLNSSDNEKLYKINVDDSGMAKISDDSPLFINIEGDWIYYSNNNDENKLYKVKTDGTERNKLSDDIALNIYVANNVVYYSKSRGKSANMEAFY</sequence>
<dbReference type="Pfam" id="PF16472">
    <property type="entry name" value="DUF5050"/>
    <property type="match status" value="1"/>
</dbReference>